<dbReference type="AlphaFoldDB" id="A0A4Y2LL91"/>
<dbReference type="EMBL" id="BGPR01006039">
    <property type="protein sequence ID" value="GBN15555.1"/>
    <property type="molecule type" value="Genomic_DNA"/>
</dbReference>
<keyword evidence="2" id="KW-1185">Reference proteome</keyword>
<evidence type="ECO:0000313" key="1">
    <source>
        <dbReference type="EMBL" id="GBN15555.1"/>
    </source>
</evidence>
<proteinExistence type="predicted"/>
<reference evidence="1 2" key="1">
    <citation type="journal article" date="2019" name="Sci. Rep.">
        <title>Orb-weaving spider Araneus ventricosus genome elucidates the spidroin gene catalogue.</title>
        <authorList>
            <person name="Kono N."/>
            <person name="Nakamura H."/>
            <person name="Ohtoshi R."/>
            <person name="Moran D.A.P."/>
            <person name="Shinohara A."/>
            <person name="Yoshida Y."/>
            <person name="Fujiwara M."/>
            <person name="Mori M."/>
            <person name="Tomita M."/>
            <person name="Arakawa K."/>
        </authorList>
    </citation>
    <scope>NUCLEOTIDE SEQUENCE [LARGE SCALE GENOMIC DNA]</scope>
</reference>
<organism evidence="1 2">
    <name type="scientific">Araneus ventricosus</name>
    <name type="common">Orbweaver spider</name>
    <name type="synonym">Epeira ventricosa</name>
    <dbReference type="NCBI Taxonomy" id="182803"/>
    <lineage>
        <taxon>Eukaryota</taxon>
        <taxon>Metazoa</taxon>
        <taxon>Ecdysozoa</taxon>
        <taxon>Arthropoda</taxon>
        <taxon>Chelicerata</taxon>
        <taxon>Arachnida</taxon>
        <taxon>Araneae</taxon>
        <taxon>Araneomorphae</taxon>
        <taxon>Entelegynae</taxon>
        <taxon>Araneoidea</taxon>
        <taxon>Araneidae</taxon>
        <taxon>Araneus</taxon>
    </lineage>
</organism>
<comment type="caution">
    <text evidence="1">The sequence shown here is derived from an EMBL/GenBank/DDBJ whole genome shotgun (WGS) entry which is preliminary data.</text>
</comment>
<accession>A0A4Y2LL91</accession>
<dbReference type="Proteomes" id="UP000499080">
    <property type="component" value="Unassembled WGS sequence"/>
</dbReference>
<evidence type="ECO:0000313" key="2">
    <source>
        <dbReference type="Proteomes" id="UP000499080"/>
    </source>
</evidence>
<sequence>MAKLGMSRKGNSGPLRVVRSPLCSVFPQERTTYELPQAPRRKSSMLSRVIKSNPVYVTRGVEEIAPNWAVGRPPKVPTKESITF</sequence>
<name>A0A4Y2LL91_ARAVE</name>
<protein>
    <submittedName>
        <fullName evidence="1">Uncharacterized protein</fullName>
    </submittedName>
</protein>
<gene>
    <name evidence="1" type="ORF">AVEN_77204_1</name>
</gene>